<name>E8QXH4_ISOPI</name>
<dbReference type="eggNOG" id="COG3613">
    <property type="taxonomic scope" value="Bacteria"/>
</dbReference>
<dbReference type="EMBL" id="CP002353">
    <property type="protein sequence ID" value="ADV63022.1"/>
    <property type="molecule type" value="Genomic_DNA"/>
</dbReference>
<dbReference type="Gene3D" id="3.40.50.10400">
    <property type="entry name" value="Hypothetical protein PA1492"/>
    <property type="match status" value="1"/>
</dbReference>
<proteinExistence type="predicted"/>
<organism evidence="3 4">
    <name type="scientific">Isosphaera pallida (strain ATCC 43644 / DSM 9630 / IS1B)</name>
    <dbReference type="NCBI Taxonomy" id="575540"/>
    <lineage>
        <taxon>Bacteria</taxon>
        <taxon>Pseudomonadati</taxon>
        <taxon>Planctomycetota</taxon>
        <taxon>Planctomycetia</taxon>
        <taxon>Isosphaerales</taxon>
        <taxon>Isosphaeraceae</taxon>
        <taxon>Isosphaera</taxon>
    </lineage>
</organism>
<evidence type="ECO:0000259" key="2">
    <source>
        <dbReference type="Pfam" id="PF09152"/>
    </source>
</evidence>
<reference key="1">
    <citation type="submission" date="2010-11" db="EMBL/GenBank/DDBJ databases">
        <title>The complete sequence of chromosome of Isophaera pallida ATCC 43644.</title>
        <authorList>
            <consortium name="US DOE Joint Genome Institute (JGI-PGF)"/>
            <person name="Lucas S."/>
            <person name="Copeland A."/>
            <person name="Lapidus A."/>
            <person name="Bruce D."/>
            <person name="Goodwin L."/>
            <person name="Pitluck S."/>
            <person name="Kyrpides N."/>
            <person name="Mavromatis K."/>
            <person name="Pagani I."/>
            <person name="Ivanova N."/>
            <person name="Saunders E."/>
            <person name="Brettin T."/>
            <person name="Detter J.C."/>
            <person name="Han C."/>
            <person name="Tapia R."/>
            <person name="Land M."/>
            <person name="Hauser L."/>
            <person name="Markowitz V."/>
            <person name="Cheng J.-F."/>
            <person name="Hugenholtz P."/>
            <person name="Woyke T."/>
            <person name="Wu D."/>
            <person name="Eisen J.A."/>
        </authorList>
    </citation>
    <scope>NUCLEOTIDE SEQUENCE</scope>
    <source>
        <strain>ATCC 43644</strain>
    </source>
</reference>
<evidence type="ECO:0000256" key="1">
    <source>
        <dbReference type="SAM" id="MobiDB-lite"/>
    </source>
</evidence>
<feature type="domain" description="DUF1937" evidence="2">
    <location>
        <begin position="2"/>
        <end position="102"/>
    </location>
</feature>
<keyword evidence="4" id="KW-1185">Reference proteome</keyword>
<dbReference type="KEGG" id="ipa:Isop_2448"/>
<feature type="region of interest" description="Disordered" evidence="1">
    <location>
        <begin position="117"/>
        <end position="137"/>
    </location>
</feature>
<accession>E8QXH4</accession>
<dbReference type="STRING" id="575540.Isop_2448"/>
<sequence length="147" mass="16028">MIYLASPYSHPDPAVREQRFRAACRAAVALLCAGQVVFSPITHSHPLAQHGLPGSWQFWEQYDRKFLERCDEVVVLMLDGWEESVGVQAEIRIARELGKPVRYLAPELAPVSPTLAHVASGSPEADPTPIGADRPPTLAHVASEVPG</sequence>
<dbReference type="Pfam" id="PF09152">
    <property type="entry name" value="DUF1937"/>
    <property type="match status" value="1"/>
</dbReference>
<dbReference type="OrthoDB" id="6877969at2"/>
<dbReference type="InterPro" id="IPR015235">
    <property type="entry name" value="DUF1937"/>
</dbReference>
<dbReference type="SUPFAM" id="SSF52309">
    <property type="entry name" value="N-(deoxy)ribosyltransferase-like"/>
    <property type="match status" value="1"/>
</dbReference>
<dbReference type="AlphaFoldDB" id="E8QXH4"/>
<reference evidence="3 4" key="2">
    <citation type="journal article" date="2011" name="Stand. Genomic Sci.">
        <title>Complete genome sequence of Isosphaera pallida type strain (IS1B).</title>
        <authorList>
            <consortium name="US DOE Joint Genome Institute (JGI-PGF)"/>
            <person name="Goker M."/>
            <person name="Cleland D."/>
            <person name="Saunders E."/>
            <person name="Lapidus A."/>
            <person name="Nolan M."/>
            <person name="Lucas S."/>
            <person name="Hammon N."/>
            <person name="Deshpande S."/>
            <person name="Cheng J.F."/>
            <person name="Tapia R."/>
            <person name="Han C."/>
            <person name="Goodwin L."/>
            <person name="Pitluck S."/>
            <person name="Liolios K."/>
            <person name="Pagani I."/>
            <person name="Ivanova N."/>
            <person name="Mavromatis K."/>
            <person name="Pati A."/>
            <person name="Chen A."/>
            <person name="Palaniappan K."/>
            <person name="Land M."/>
            <person name="Hauser L."/>
            <person name="Chang Y.J."/>
            <person name="Jeffries C.D."/>
            <person name="Detter J.C."/>
            <person name="Beck B."/>
            <person name="Woyke T."/>
            <person name="Bristow J."/>
            <person name="Eisen J.A."/>
            <person name="Markowitz V."/>
            <person name="Hugenholtz P."/>
            <person name="Kyrpides N.C."/>
            <person name="Klenk H.P."/>
        </authorList>
    </citation>
    <scope>NUCLEOTIDE SEQUENCE [LARGE SCALE GENOMIC DNA]</scope>
    <source>
        <strain evidence="4">ATCC 43644 / DSM 9630 / IS1B</strain>
    </source>
</reference>
<dbReference type="HOGENOM" id="CLU_1765572_0_0_0"/>
<dbReference type="RefSeq" id="WP_013565310.1">
    <property type="nucleotide sequence ID" value="NC_014962.1"/>
</dbReference>
<dbReference type="InParanoid" id="E8QXH4"/>
<evidence type="ECO:0000313" key="3">
    <source>
        <dbReference type="EMBL" id="ADV63022.1"/>
    </source>
</evidence>
<gene>
    <name evidence="3" type="ordered locus">Isop_2448</name>
</gene>
<protein>
    <recommendedName>
        <fullName evidence="2">DUF1937 domain-containing protein</fullName>
    </recommendedName>
</protein>
<dbReference type="Proteomes" id="UP000008631">
    <property type="component" value="Chromosome"/>
</dbReference>
<evidence type="ECO:0000313" key="4">
    <source>
        <dbReference type="Proteomes" id="UP000008631"/>
    </source>
</evidence>